<keyword evidence="1" id="KW-0472">Membrane</keyword>
<organism evidence="2 3">
    <name type="scientific">Rangifer tarandus platyrhynchus</name>
    <name type="common">Svalbard reindeer</name>
    <dbReference type="NCBI Taxonomy" id="3082113"/>
    <lineage>
        <taxon>Eukaryota</taxon>
        <taxon>Metazoa</taxon>
        <taxon>Chordata</taxon>
        <taxon>Craniata</taxon>
        <taxon>Vertebrata</taxon>
        <taxon>Euteleostomi</taxon>
        <taxon>Mammalia</taxon>
        <taxon>Eutheria</taxon>
        <taxon>Laurasiatheria</taxon>
        <taxon>Artiodactyla</taxon>
        <taxon>Ruminantia</taxon>
        <taxon>Pecora</taxon>
        <taxon>Cervidae</taxon>
        <taxon>Odocoileinae</taxon>
        <taxon>Rangifer</taxon>
    </lineage>
</organism>
<keyword evidence="1" id="KW-0812">Transmembrane</keyword>
<proteinExistence type="predicted"/>
<dbReference type="EMBL" id="OX459946">
    <property type="protein sequence ID" value="CAI9153347.1"/>
    <property type="molecule type" value="Genomic_DNA"/>
</dbReference>
<keyword evidence="3" id="KW-1185">Reference proteome</keyword>
<evidence type="ECO:0000313" key="3">
    <source>
        <dbReference type="Proteomes" id="UP001176941"/>
    </source>
</evidence>
<dbReference type="Proteomes" id="UP001176941">
    <property type="component" value="Chromosome 10"/>
</dbReference>
<gene>
    <name evidence="2" type="ORF">MRATA1EN1_LOCUS2309</name>
</gene>
<accession>A0ABN8XVE1</accession>
<keyword evidence="1" id="KW-1133">Transmembrane helix</keyword>
<evidence type="ECO:0000256" key="1">
    <source>
        <dbReference type="SAM" id="Phobius"/>
    </source>
</evidence>
<feature type="transmembrane region" description="Helical" evidence="1">
    <location>
        <begin position="52"/>
        <end position="73"/>
    </location>
</feature>
<reference evidence="2" key="1">
    <citation type="submission" date="2023-04" db="EMBL/GenBank/DDBJ databases">
        <authorList>
            <consortium name="ELIXIR-Norway"/>
        </authorList>
    </citation>
    <scope>NUCLEOTIDE SEQUENCE [LARGE SCALE GENOMIC DNA]</scope>
</reference>
<evidence type="ECO:0000313" key="2">
    <source>
        <dbReference type="EMBL" id="CAI9153347.1"/>
    </source>
</evidence>
<name>A0ABN8XVE1_RANTA</name>
<sequence>MSSSYYPVAFCFNLKDFSISFREDLLVIQSLSFCLFENVLSSPLFLKVLPDIEFLIEFFFLLVLLSMSSHFLLDSMASGERLAIDLIVEPLYMISCCPLASFYNCFFVF</sequence>
<protein>
    <submittedName>
        <fullName evidence="2">Uncharacterized protein</fullName>
    </submittedName>
</protein>